<dbReference type="RefSeq" id="WP_036182206.1">
    <property type="nucleotide sequence ID" value="NZ_JMQN01000004.1"/>
</dbReference>
<evidence type="ECO:0000313" key="3">
    <source>
        <dbReference type="Proteomes" id="UP000028252"/>
    </source>
</evidence>
<sequence length="262" mass="28534">MSRRLADLLDQVRKEYVQTMLDHGATEPYLTAHRVCNTRLWLSGPDLAELIAEDPKLLSARASDLIDDDRERANPCVGAIVTSNIVAAALEGLLAVAVNREWLDVDSDGRVLVDAHELDSVPSVTGVDYSDAGDFTPARGRSRLSEMFHVAEQAYLERLGEGPHDAYQLALMVSSDHSIFTLDDLAPLLQENPLLLGLRADDLVDEELFDGDPPAGIIVSAHLAEMLVQQLLERALESGAIGHDSEGQPILSEADEDNPTVH</sequence>
<proteinExistence type="predicted"/>
<name>A0A081G4K0_9GAMM</name>
<organism evidence="2 3">
    <name type="scientific">Marinobacterium lacunae</name>
    <dbReference type="NCBI Taxonomy" id="1232683"/>
    <lineage>
        <taxon>Bacteria</taxon>
        <taxon>Pseudomonadati</taxon>
        <taxon>Pseudomonadota</taxon>
        <taxon>Gammaproteobacteria</taxon>
        <taxon>Oceanospirillales</taxon>
        <taxon>Oceanospirillaceae</taxon>
        <taxon>Marinobacterium</taxon>
    </lineage>
</organism>
<dbReference type="OrthoDB" id="6086927at2"/>
<evidence type="ECO:0000256" key="1">
    <source>
        <dbReference type="SAM" id="MobiDB-lite"/>
    </source>
</evidence>
<dbReference type="PATRIC" id="fig|1232683.4.peg.17"/>
<feature type="region of interest" description="Disordered" evidence="1">
    <location>
        <begin position="242"/>
        <end position="262"/>
    </location>
</feature>
<dbReference type="STRING" id="1232683.ADIMK_0017"/>
<reference evidence="2 3" key="1">
    <citation type="submission" date="2014-04" db="EMBL/GenBank/DDBJ databases">
        <title>Marinobacterium kochiensis sp. nov., isolated from sediment sample collected from Kochi backwaters in Kerala, India.</title>
        <authorList>
            <person name="Singh A."/>
            <person name="Pinnaka A.K."/>
        </authorList>
    </citation>
    <scope>NUCLEOTIDE SEQUENCE [LARGE SCALE GENOMIC DNA]</scope>
    <source>
        <strain evidence="2 3">AK27</strain>
    </source>
</reference>
<dbReference type="Proteomes" id="UP000028252">
    <property type="component" value="Unassembled WGS sequence"/>
</dbReference>
<protein>
    <submittedName>
        <fullName evidence="2">Uncharacterized protein</fullName>
    </submittedName>
</protein>
<dbReference type="EMBL" id="JMQN01000004">
    <property type="protein sequence ID" value="KEA65705.1"/>
    <property type="molecule type" value="Genomic_DNA"/>
</dbReference>
<comment type="caution">
    <text evidence="2">The sequence shown here is derived from an EMBL/GenBank/DDBJ whole genome shotgun (WGS) entry which is preliminary data.</text>
</comment>
<feature type="compositionally biased region" description="Acidic residues" evidence="1">
    <location>
        <begin position="253"/>
        <end position="262"/>
    </location>
</feature>
<keyword evidence="3" id="KW-1185">Reference proteome</keyword>
<gene>
    <name evidence="2" type="ORF">ADIMK_0017</name>
</gene>
<dbReference type="AlphaFoldDB" id="A0A081G4K0"/>
<accession>A0A081G4K0</accession>
<dbReference type="eggNOG" id="ENOG502Z7WQ">
    <property type="taxonomic scope" value="Bacteria"/>
</dbReference>
<evidence type="ECO:0000313" key="2">
    <source>
        <dbReference type="EMBL" id="KEA65705.1"/>
    </source>
</evidence>